<dbReference type="Proteomes" id="UP001163823">
    <property type="component" value="Chromosome 13"/>
</dbReference>
<feature type="compositionally biased region" description="Polar residues" evidence="5">
    <location>
        <begin position="43"/>
        <end position="63"/>
    </location>
</feature>
<evidence type="ECO:0000256" key="4">
    <source>
        <dbReference type="PROSITE-ProRule" id="PRU00317"/>
    </source>
</evidence>
<evidence type="ECO:0000256" key="1">
    <source>
        <dbReference type="ARBA" id="ARBA00022737"/>
    </source>
</evidence>
<dbReference type="InterPro" id="IPR016024">
    <property type="entry name" value="ARM-type_fold"/>
</dbReference>
<sequence length="430" mass="47672">MAEKSNVTASATPNSSDSPIDKVTYFLQNLRVKLKRDDEKNESGTSSLGNNLVSSDSNASSNQPHRDFEQKHELRPVIPSVPTPLYPTGNFSALGVDRTSMSNWGSTSSRANEDNPFINNSTTSLLGERDYLMSTYESLQQNLPCQNSFVNLPPTIGKGGAYSSNGYYGSSGTGGFGWRQQNCNNGGSNSLKRLIKVLEKSTLVERVTSALSTQLYTLMTNPIGSNVILRCLEILDTQKNQVLYKGIIRDCLPLAIHETGCITLNRCISCIRGECRQELLAKISENSVFLSLDPSGNYVVQNVVELENPYLTQMICIQLKRHYLNLSTKKGGSHVVERCLNSCGMKYVIEEFLKSDKLGHIVKDQYGNYVIQTALKATKAKALQKDGPDSELYDKLLRKLESIPLNLQYGYGKNVANLIRERVPTSINRE</sequence>
<dbReference type="GO" id="GO:0005737">
    <property type="term" value="C:cytoplasm"/>
    <property type="evidence" value="ECO:0007669"/>
    <property type="project" value="TreeGrafter"/>
</dbReference>
<keyword evidence="8" id="KW-1185">Reference proteome</keyword>
<reference evidence="7" key="1">
    <citation type="journal article" date="2023" name="Science">
        <title>Elucidation of the pathway for biosynthesis of saponin adjuvants from the soapbark tree.</title>
        <authorList>
            <person name="Reed J."/>
            <person name="Orme A."/>
            <person name="El-Demerdash A."/>
            <person name="Owen C."/>
            <person name="Martin L.B.B."/>
            <person name="Misra R.C."/>
            <person name="Kikuchi S."/>
            <person name="Rejzek M."/>
            <person name="Martin A.C."/>
            <person name="Harkess A."/>
            <person name="Leebens-Mack J."/>
            <person name="Louveau T."/>
            <person name="Stephenson M.J."/>
            <person name="Osbourn A."/>
        </authorList>
    </citation>
    <scope>NUCLEOTIDE SEQUENCE</scope>
    <source>
        <strain evidence="7">S10</strain>
    </source>
</reference>
<feature type="region of interest" description="Disordered" evidence="5">
    <location>
        <begin position="1"/>
        <end position="22"/>
    </location>
</feature>
<dbReference type="Pfam" id="PF00806">
    <property type="entry name" value="PUF"/>
    <property type="match status" value="5"/>
</dbReference>
<feature type="compositionally biased region" description="Basic and acidic residues" evidence="5">
    <location>
        <begin position="64"/>
        <end position="75"/>
    </location>
</feature>
<dbReference type="PROSITE" id="PS50303">
    <property type="entry name" value="PUM_HD"/>
    <property type="match status" value="1"/>
</dbReference>
<feature type="repeat" description="Pumilio" evidence="4">
    <location>
        <begin position="351"/>
        <end position="394"/>
    </location>
</feature>
<organism evidence="7 8">
    <name type="scientific">Quillaja saponaria</name>
    <name type="common">Soap bark tree</name>
    <dbReference type="NCBI Taxonomy" id="32244"/>
    <lineage>
        <taxon>Eukaryota</taxon>
        <taxon>Viridiplantae</taxon>
        <taxon>Streptophyta</taxon>
        <taxon>Embryophyta</taxon>
        <taxon>Tracheophyta</taxon>
        <taxon>Spermatophyta</taxon>
        <taxon>Magnoliopsida</taxon>
        <taxon>eudicotyledons</taxon>
        <taxon>Gunneridae</taxon>
        <taxon>Pentapetalae</taxon>
        <taxon>rosids</taxon>
        <taxon>fabids</taxon>
        <taxon>Fabales</taxon>
        <taxon>Quillajaceae</taxon>
        <taxon>Quillaja</taxon>
    </lineage>
</organism>
<feature type="domain" description="PUM-HD" evidence="6">
    <location>
        <begin position="55"/>
        <end position="423"/>
    </location>
</feature>
<dbReference type="PANTHER" id="PTHR12537">
    <property type="entry name" value="RNA BINDING PROTEIN PUMILIO-RELATED"/>
    <property type="match status" value="1"/>
</dbReference>
<dbReference type="SMART" id="SM00025">
    <property type="entry name" value="Pumilio"/>
    <property type="match status" value="5"/>
</dbReference>
<evidence type="ECO:0000256" key="2">
    <source>
        <dbReference type="ARBA" id="ARBA00022845"/>
    </source>
</evidence>
<feature type="repeat" description="Pumilio" evidence="4">
    <location>
        <begin position="210"/>
        <end position="245"/>
    </location>
</feature>
<evidence type="ECO:0000256" key="5">
    <source>
        <dbReference type="SAM" id="MobiDB-lite"/>
    </source>
</evidence>
<dbReference type="InterPro" id="IPR033133">
    <property type="entry name" value="PUM-HD"/>
</dbReference>
<dbReference type="Gene3D" id="1.25.10.10">
    <property type="entry name" value="Leucine-rich Repeat Variant"/>
    <property type="match status" value="1"/>
</dbReference>
<keyword evidence="3" id="KW-0694">RNA-binding</keyword>
<feature type="compositionally biased region" description="Polar residues" evidence="5">
    <location>
        <begin position="1"/>
        <end position="18"/>
    </location>
</feature>
<keyword evidence="1" id="KW-0677">Repeat</keyword>
<comment type="caution">
    <text evidence="7">The sequence shown here is derived from an EMBL/GenBank/DDBJ whole genome shotgun (WGS) entry which is preliminary data.</text>
</comment>
<dbReference type="GO" id="GO:0006417">
    <property type="term" value="P:regulation of translation"/>
    <property type="evidence" value="ECO:0007669"/>
    <property type="project" value="UniProtKB-KW"/>
</dbReference>
<evidence type="ECO:0000313" key="8">
    <source>
        <dbReference type="Proteomes" id="UP001163823"/>
    </source>
</evidence>
<name>A0AAD7KUT2_QUISA</name>
<dbReference type="GO" id="GO:0003729">
    <property type="term" value="F:mRNA binding"/>
    <property type="evidence" value="ECO:0007669"/>
    <property type="project" value="TreeGrafter"/>
</dbReference>
<dbReference type="PANTHER" id="PTHR12537:SF137">
    <property type="entry name" value="PUMILIO HOMOLOG 16-RELATED"/>
    <property type="match status" value="1"/>
</dbReference>
<gene>
    <name evidence="7" type="ORF">O6P43_031336</name>
</gene>
<proteinExistence type="predicted"/>
<dbReference type="InterPro" id="IPR001313">
    <property type="entry name" value="Pumilio_RNA-bd_rpt"/>
</dbReference>
<accession>A0AAD7KUT2</accession>
<dbReference type="InterPro" id="IPR011989">
    <property type="entry name" value="ARM-like"/>
</dbReference>
<keyword evidence="2" id="KW-0810">Translation regulation</keyword>
<feature type="region of interest" description="Disordered" evidence="5">
    <location>
        <begin position="34"/>
        <end position="81"/>
    </location>
</feature>
<evidence type="ECO:0000313" key="7">
    <source>
        <dbReference type="EMBL" id="KAJ7946398.1"/>
    </source>
</evidence>
<dbReference type="EMBL" id="JARAOO010000013">
    <property type="protein sequence ID" value="KAJ7946398.1"/>
    <property type="molecule type" value="Genomic_DNA"/>
</dbReference>
<dbReference type="KEGG" id="qsa:O6P43_031336"/>
<protein>
    <submittedName>
        <fullName evidence="7">Pumilio-12-like protein</fullName>
    </submittedName>
</protein>
<evidence type="ECO:0000256" key="3">
    <source>
        <dbReference type="ARBA" id="ARBA00022884"/>
    </source>
</evidence>
<dbReference type="PROSITE" id="PS50302">
    <property type="entry name" value="PUM"/>
    <property type="match status" value="2"/>
</dbReference>
<dbReference type="AlphaFoldDB" id="A0AAD7KUT2"/>
<dbReference type="SUPFAM" id="SSF48371">
    <property type="entry name" value="ARM repeat"/>
    <property type="match status" value="1"/>
</dbReference>
<evidence type="ECO:0000259" key="6">
    <source>
        <dbReference type="PROSITE" id="PS50303"/>
    </source>
</evidence>